<sequence>MQGTEFSLMEWKSINFMKKLLQIQTDIIFLSKCKQMDIIPKGLKVKNPLQSTYHTDYADSLCHTLSKKLRNHLINILYNKQGKIKNELSKLDTHKVPQVHLFFLENVKSLHWSGVTGFNWDKNMDLSLGGFSSYGHLKRFVSKSTSEMDECKTIHIWMAPTEAEDIDFGKQMLCTGEYISTGP</sequence>
<gene>
    <name evidence="1" type="ORF">UY3_18607</name>
</gene>
<reference evidence="2" key="1">
    <citation type="journal article" date="2013" name="Nat. Genet.">
        <title>The draft genomes of soft-shell turtle and green sea turtle yield insights into the development and evolution of the turtle-specific body plan.</title>
        <authorList>
            <person name="Wang Z."/>
            <person name="Pascual-Anaya J."/>
            <person name="Zadissa A."/>
            <person name="Li W."/>
            <person name="Niimura Y."/>
            <person name="Huang Z."/>
            <person name="Li C."/>
            <person name="White S."/>
            <person name="Xiong Z."/>
            <person name="Fang D."/>
            <person name="Wang B."/>
            <person name="Ming Y."/>
            <person name="Chen Y."/>
            <person name="Zheng Y."/>
            <person name="Kuraku S."/>
            <person name="Pignatelli M."/>
            <person name="Herrero J."/>
            <person name="Beal K."/>
            <person name="Nozawa M."/>
            <person name="Li Q."/>
            <person name="Wang J."/>
            <person name="Zhang H."/>
            <person name="Yu L."/>
            <person name="Shigenobu S."/>
            <person name="Wang J."/>
            <person name="Liu J."/>
            <person name="Flicek P."/>
            <person name="Searle S."/>
            <person name="Wang J."/>
            <person name="Kuratani S."/>
            <person name="Yin Y."/>
            <person name="Aken B."/>
            <person name="Zhang G."/>
            <person name="Irie N."/>
        </authorList>
    </citation>
    <scope>NUCLEOTIDE SEQUENCE [LARGE SCALE GENOMIC DNA]</scope>
</reference>
<keyword evidence="2" id="KW-1185">Reference proteome</keyword>
<dbReference type="EMBL" id="KB601989">
    <property type="protein sequence ID" value="EMP24369.1"/>
    <property type="molecule type" value="Genomic_DNA"/>
</dbReference>
<proteinExistence type="predicted"/>
<name>M7AJ40_CHEMY</name>
<dbReference type="Proteomes" id="UP000031443">
    <property type="component" value="Unassembled WGS sequence"/>
</dbReference>
<dbReference type="AlphaFoldDB" id="M7AJ40"/>
<dbReference type="STRING" id="8469.M7AJ40"/>
<evidence type="ECO:0000313" key="1">
    <source>
        <dbReference type="EMBL" id="EMP24369.1"/>
    </source>
</evidence>
<accession>M7AJ40</accession>
<protein>
    <submittedName>
        <fullName evidence="1">Uncharacterized protein</fullName>
    </submittedName>
</protein>
<organism evidence="1 2">
    <name type="scientific">Chelonia mydas</name>
    <name type="common">Green sea-turtle</name>
    <name type="synonym">Chelonia agassizi</name>
    <dbReference type="NCBI Taxonomy" id="8469"/>
    <lineage>
        <taxon>Eukaryota</taxon>
        <taxon>Metazoa</taxon>
        <taxon>Chordata</taxon>
        <taxon>Craniata</taxon>
        <taxon>Vertebrata</taxon>
        <taxon>Euteleostomi</taxon>
        <taxon>Archelosauria</taxon>
        <taxon>Testudinata</taxon>
        <taxon>Testudines</taxon>
        <taxon>Cryptodira</taxon>
        <taxon>Durocryptodira</taxon>
        <taxon>Americhelydia</taxon>
        <taxon>Chelonioidea</taxon>
        <taxon>Cheloniidae</taxon>
        <taxon>Chelonia</taxon>
    </lineage>
</organism>
<evidence type="ECO:0000313" key="2">
    <source>
        <dbReference type="Proteomes" id="UP000031443"/>
    </source>
</evidence>